<feature type="transmembrane region" description="Helical" evidence="2">
    <location>
        <begin position="6"/>
        <end position="23"/>
    </location>
</feature>
<evidence type="ECO:0000313" key="5">
    <source>
        <dbReference type="Proteomes" id="UP000178826"/>
    </source>
</evidence>
<evidence type="ECO:0000256" key="1">
    <source>
        <dbReference type="SAM" id="Coils"/>
    </source>
</evidence>
<dbReference type="Proteomes" id="UP000178826">
    <property type="component" value="Unassembled WGS sequence"/>
</dbReference>
<feature type="coiled-coil region" evidence="1">
    <location>
        <begin position="215"/>
        <end position="284"/>
    </location>
</feature>
<dbReference type="CDD" id="cd05379">
    <property type="entry name" value="CAP_bacterial"/>
    <property type="match status" value="1"/>
</dbReference>
<dbReference type="AlphaFoldDB" id="A0A1G2IJF0"/>
<organism evidence="4 5">
    <name type="scientific">Candidatus Staskawiczbacteria bacterium RIFCSPLOWO2_01_FULL_37_25b</name>
    <dbReference type="NCBI Taxonomy" id="1802213"/>
    <lineage>
        <taxon>Bacteria</taxon>
        <taxon>Candidatus Staskawicziibacteriota</taxon>
    </lineage>
</organism>
<gene>
    <name evidence="4" type="ORF">A2998_01690</name>
</gene>
<dbReference type="PANTHER" id="PTHR31157">
    <property type="entry name" value="SCP DOMAIN-CONTAINING PROTEIN"/>
    <property type="match status" value="1"/>
</dbReference>
<proteinExistence type="predicted"/>
<dbReference type="InterPro" id="IPR035940">
    <property type="entry name" value="CAP_sf"/>
</dbReference>
<accession>A0A1G2IJF0</accession>
<dbReference type="Pfam" id="PF00188">
    <property type="entry name" value="CAP"/>
    <property type="match status" value="1"/>
</dbReference>
<dbReference type="SUPFAM" id="SSF55797">
    <property type="entry name" value="PR-1-like"/>
    <property type="match status" value="1"/>
</dbReference>
<feature type="domain" description="SCP" evidence="3">
    <location>
        <begin position="85"/>
        <end position="199"/>
    </location>
</feature>
<evidence type="ECO:0000259" key="3">
    <source>
        <dbReference type="Pfam" id="PF00188"/>
    </source>
</evidence>
<protein>
    <recommendedName>
        <fullName evidence="3">SCP domain-containing protein</fullName>
    </recommendedName>
</protein>
<comment type="caution">
    <text evidence="4">The sequence shown here is derived from an EMBL/GenBank/DDBJ whole genome shotgun (WGS) entry which is preliminary data.</text>
</comment>
<name>A0A1G2IJF0_9BACT</name>
<dbReference type="InterPro" id="IPR014044">
    <property type="entry name" value="CAP_dom"/>
</dbReference>
<dbReference type="PANTHER" id="PTHR31157:SF1">
    <property type="entry name" value="SCP DOMAIN-CONTAINING PROTEIN"/>
    <property type="match status" value="1"/>
</dbReference>
<reference evidence="4 5" key="1">
    <citation type="journal article" date="2016" name="Nat. Commun.">
        <title>Thousands of microbial genomes shed light on interconnected biogeochemical processes in an aquifer system.</title>
        <authorList>
            <person name="Anantharaman K."/>
            <person name="Brown C.T."/>
            <person name="Hug L.A."/>
            <person name="Sharon I."/>
            <person name="Castelle C.J."/>
            <person name="Probst A.J."/>
            <person name="Thomas B.C."/>
            <person name="Singh A."/>
            <person name="Wilkins M.J."/>
            <person name="Karaoz U."/>
            <person name="Brodie E.L."/>
            <person name="Williams K.H."/>
            <person name="Hubbard S.S."/>
            <person name="Banfield J.F."/>
        </authorList>
    </citation>
    <scope>NUCLEOTIDE SEQUENCE [LARGE SCALE GENOMIC DNA]</scope>
</reference>
<keyword evidence="2" id="KW-0472">Membrane</keyword>
<keyword evidence="2" id="KW-1133">Transmembrane helix</keyword>
<dbReference type="Gene3D" id="3.40.33.10">
    <property type="entry name" value="CAP"/>
    <property type="match status" value="1"/>
</dbReference>
<keyword evidence="1" id="KW-0175">Coiled coil</keyword>
<evidence type="ECO:0000256" key="2">
    <source>
        <dbReference type="SAM" id="Phobius"/>
    </source>
</evidence>
<sequence>MGKFKPIIILILMVAIFSVGIYFRQDALKFFNVAGDELSKQAQNFQHTDIGSVVAEAGREIFTPSPLKIGGESNNAVLLKSKIIEETNLQRKENNLPPLIENEQLSHASSAKASDMFLKQYFEHVSPSGADPGSLVKSFGYDYIITGENLILGNFKNEREVVSNWMASPGHRANILNNRYTEIGVSIIKGTYEGQTVWIGVQEFGLPLSLCSQPNESLKNNIDYNKTELDNLSLQIDAKKEEINSTNSKSAHYSQMIDDYNRLVENYNLLADQTKQLISQYNNEVNNFNQCVAGK</sequence>
<dbReference type="EMBL" id="MHOZ01000001">
    <property type="protein sequence ID" value="OGZ74762.1"/>
    <property type="molecule type" value="Genomic_DNA"/>
</dbReference>
<evidence type="ECO:0000313" key="4">
    <source>
        <dbReference type="EMBL" id="OGZ74762.1"/>
    </source>
</evidence>
<keyword evidence="2" id="KW-0812">Transmembrane</keyword>